<feature type="compositionally biased region" description="Basic and acidic residues" evidence="1">
    <location>
        <begin position="47"/>
        <end position="57"/>
    </location>
</feature>
<proteinExistence type="predicted"/>
<dbReference type="Pfam" id="PF10881">
    <property type="entry name" value="DUF2726"/>
    <property type="match status" value="1"/>
</dbReference>
<organism evidence="3 4">
    <name type="scientific">Marinospirillum alkalitolerans</name>
    <dbReference type="NCBI Taxonomy" id="3123374"/>
    <lineage>
        <taxon>Bacteria</taxon>
        <taxon>Pseudomonadati</taxon>
        <taxon>Pseudomonadota</taxon>
        <taxon>Gammaproteobacteria</taxon>
        <taxon>Oceanospirillales</taxon>
        <taxon>Oceanospirillaceae</taxon>
        <taxon>Marinospirillum</taxon>
    </lineage>
</organism>
<feature type="region of interest" description="Disordered" evidence="1">
    <location>
        <begin position="21"/>
        <end position="57"/>
    </location>
</feature>
<evidence type="ECO:0000256" key="1">
    <source>
        <dbReference type="SAM" id="MobiDB-lite"/>
    </source>
</evidence>
<dbReference type="EMBL" id="JBANFI010000004">
    <property type="protein sequence ID" value="MFK7160860.1"/>
    <property type="molecule type" value="Genomic_DNA"/>
</dbReference>
<dbReference type="RefSeq" id="WP_405338987.1">
    <property type="nucleotide sequence ID" value="NZ_JBANFI010000004.1"/>
</dbReference>
<accession>A0ABW8PX28</accession>
<reference evidence="3 4" key="1">
    <citation type="submission" date="2024-02" db="EMBL/GenBank/DDBJ databases">
        <title>Marinospirillum sp. MEB 164 isolated from Lonar lake sediment.</title>
        <authorList>
            <person name="Joshi A."/>
            <person name="Thite S."/>
        </authorList>
    </citation>
    <scope>NUCLEOTIDE SEQUENCE [LARGE SCALE GENOMIC DNA]</scope>
    <source>
        <strain evidence="3 4">MEB164</strain>
    </source>
</reference>
<comment type="caution">
    <text evidence="3">The sequence shown here is derived from an EMBL/GenBank/DDBJ whole genome shotgun (WGS) entry which is preliminary data.</text>
</comment>
<evidence type="ECO:0000259" key="2">
    <source>
        <dbReference type="Pfam" id="PF10881"/>
    </source>
</evidence>
<keyword evidence="4" id="KW-1185">Reference proteome</keyword>
<gene>
    <name evidence="3" type="ORF">V6U78_07410</name>
</gene>
<sequence>MGWFILAIAVIVAANLISKKSKTEKKEKKEAKYENEKKTKTLRRTKKLETSQEKSEIEIKTGKKASDNFYASLNKNNKDTKENEASEEVKEIGKVGEWLKDGKKVYRGKSHLMTETERKFFHHMQEKFGNDKRIFAQVRVVDLLNVNWSEIRKGSFDEKVAFRQISQWHVDYVVTDQDFKIICAAELDDASHERDDRQKRDWIMNRAFESAGLKLYRFKLKENDARLITEKEESIA</sequence>
<name>A0ABW8PX28_9GAMM</name>
<feature type="compositionally biased region" description="Basic and acidic residues" evidence="1">
    <location>
        <begin position="24"/>
        <end position="39"/>
    </location>
</feature>
<evidence type="ECO:0000313" key="3">
    <source>
        <dbReference type="EMBL" id="MFK7160860.1"/>
    </source>
</evidence>
<protein>
    <submittedName>
        <fullName evidence="3">DUF2726 domain-containing protein</fullName>
    </submittedName>
</protein>
<dbReference type="InterPro" id="IPR024402">
    <property type="entry name" value="DUF2726"/>
</dbReference>
<feature type="domain" description="DUF2726" evidence="2">
    <location>
        <begin position="110"/>
        <end position="223"/>
    </location>
</feature>
<evidence type="ECO:0000313" key="4">
    <source>
        <dbReference type="Proteomes" id="UP001621714"/>
    </source>
</evidence>
<dbReference type="Proteomes" id="UP001621714">
    <property type="component" value="Unassembled WGS sequence"/>
</dbReference>